<protein>
    <recommendedName>
        <fullName evidence="4">DUF4126 domain-containing protein</fullName>
    </recommendedName>
</protein>
<gene>
    <name evidence="2" type="ORF">SPHINGO391_440049</name>
</gene>
<evidence type="ECO:0000313" key="2">
    <source>
        <dbReference type="EMBL" id="VVT13113.1"/>
    </source>
</evidence>
<name>A0A5E7Z2A8_9SPHN</name>
<accession>A0A5E7Z2A8</accession>
<organism evidence="2 3">
    <name type="scientific">Sphingomonas aurantiaca</name>
    <dbReference type="NCBI Taxonomy" id="185949"/>
    <lineage>
        <taxon>Bacteria</taxon>
        <taxon>Pseudomonadati</taxon>
        <taxon>Pseudomonadota</taxon>
        <taxon>Alphaproteobacteria</taxon>
        <taxon>Sphingomonadales</taxon>
        <taxon>Sphingomonadaceae</taxon>
        <taxon>Sphingomonas</taxon>
    </lineage>
</organism>
<dbReference type="AlphaFoldDB" id="A0A5E7Z2A8"/>
<evidence type="ECO:0008006" key="4">
    <source>
        <dbReference type="Google" id="ProtNLM"/>
    </source>
</evidence>
<keyword evidence="1" id="KW-0812">Transmembrane</keyword>
<reference evidence="2 3" key="1">
    <citation type="submission" date="2019-09" db="EMBL/GenBank/DDBJ databases">
        <authorList>
            <person name="Dittami M. S."/>
        </authorList>
    </citation>
    <scope>NUCLEOTIDE SEQUENCE [LARGE SCALE GENOMIC DNA]</scope>
    <source>
        <strain evidence="2">SPHINGO391</strain>
    </source>
</reference>
<dbReference type="EMBL" id="CABVLI010000039">
    <property type="protein sequence ID" value="VVT13113.1"/>
    <property type="molecule type" value="Genomic_DNA"/>
</dbReference>
<evidence type="ECO:0000313" key="3">
    <source>
        <dbReference type="Proteomes" id="UP000326857"/>
    </source>
</evidence>
<proteinExistence type="predicted"/>
<keyword evidence="1" id="KW-0472">Membrane</keyword>
<dbReference type="Proteomes" id="UP000326857">
    <property type="component" value="Unassembled WGS sequence"/>
</dbReference>
<feature type="transmembrane region" description="Helical" evidence="1">
    <location>
        <begin position="111"/>
        <end position="133"/>
    </location>
</feature>
<sequence>MKASVDAKLQETPVLVLALIIGFVAGLRAMMAPAAIAWAASTGLLQLQGSGLAFLGWRFTPWVFTILAAGELVGDQLPSTPSRMAPAPFVARIVTGGVSGAAIGYVTGAPILGLVLGVIGAILGTVGGARLRALLAATFGSDRPAALVEDALAIGLSMMVVASL</sequence>
<keyword evidence="1" id="KW-1133">Transmembrane helix</keyword>
<evidence type="ECO:0000256" key="1">
    <source>
        <dbReference type="SAM" id="Phobius"/>
    </source>
</evidence>